<gene>
    <name evidence="2" type="ORF">BS50DRAFT_509234</name>
</gene>
<feature type="compositionally biased region" description="Basic and acidic residues" evidence="1">
    <location>
        <begin position="202"/>
        <end position="224"/>
    </location>
</feature>
<dbReference type="AlphaFoldDB" id="A0A2T2N0T7"/>
<name>A0A2T2N0T7_CORCC</name>
<dbReference type="Proteomes" id="UP000240883">
    <property type="component" value="Unassembled WGS sequence"/>
</dbReference>
<protein>
    <submittedName>
        <fullName evidence="2">Uncharacterized protein</fullName>
    </submittedName>
</protein>
<reference evidence="2 3" key="1">
    <citation type="journal article" date="2018" name="Front. Microbiol.">
        <title>Genome-Wide Analysis of Corynespora cassiicola Leaf Fall Disease Putative Effectors.</title>
        <authorList>
            <person name="Lopez D."/>
            <person name="Ribeiro S."/>
            <person name="Label P."/>
            <person name="Fumanal B."/>
            <person name="Venisse J.S."/>
            <person name="Kohler A."/>
            <person name="de Oliveira R.R."/>
            <person name="Labutti K."/>
            <person name="Lipzen A."/>
            <person name="Lail K."/>
            <person name="Bauer D."/>
            <person name="Ohm R.A."/>
            <person name="Barry K.W."/>
            <person name="Spatafora J."/>
            <person name="Grigoriev I.V."/>
            <person name="Martin F.M."/>
            <person name="Pujade-Renaud V."/>
        </authorList>
    </citation>
    <scope>NUCLEOTIDE SEQUENCE [LARGE SCALE GENOMIC DNA]</scope>
    <source>
        <strain evidence="2 3">Philippines</strain>
    </source>
</reference>
<dbReference type="OrthoDB" id="3763345at2759"/>
<keyword evidence="3" id="KW-1185">Reference proteome</keyword>
<dbReference type="EMBL" id="KZ678169">
    <property type="protein sequence ID" value="PSN59050.1"/>
    <property type="molecule type" value="Genomic_DNA"/>
</dbReference>
<feature type="region of interest" description="Disordered" evidence="1">
    <location>
        <begin position="191"/>
        <end position="242"/>
    </location>
</feature>
<evidence type="ECO:0000256" key="1">
    <source>
        <dbReference type="SAM" id="MobiDB-lite"/>
    </source>
</evidence>
<evidence type="ECO:0000313" key="3">
    <source>
        <dbReference type="Proteomes" id="UP000240883"/>
    </source>
</evidence>
<accession>A0A2T2N0T7</accession>
<dbReference type="STRING" id="1448308.A0A2T2N0T7"/>
<evidence type="ECO:0000313" key="2">
    <source>
        <dbReference type="EMBL" id="PSN59050.1"/>
    </source>
</evidence>
<organism evidence="2 3">
    <name type="scientific">Corynespora cassiicola Philippines</name>
    <dbReference type="NCBI Taxonomy" id="1448308"/>
    <lineage>
        <taxon>Eukaryota</taxon>
        <taxon>Fungi</taxon>
        <taxon>Dikarya</taxon>
        <taxon>Ascomycota</taxon>
        <taxon>Pezizomycotina</taxon>
        <taxon>Dothideomycetes</taxon>
        <taxon>Pleosporomycetidae</taxon>
        <taxon>Pleosporales</taxon>
        <taxon>Corynesporascaceae</taxon>
        <taxon>Corynespora</taxon>
    </lineage>
</organism>
<sequence length="330" mass="37568">MSVAALLSQLKGILVKTEQLQPKFGKVYPTDDQWETLTKLSLSLSEAARKVEDEIRMLRKSRTERAWRESKEHRLNAQSLRGDLFAKGRLKNSHIFRRNIVTIFEGPKDSKFDSEDLRIRKESTRKRCDLIRVLSPDGIISWAIAFAPTLWAGGSMASDVFTCLLHDIEPELVQPWPPKIRETLQLLREDEESLNNSPEYEEFLKGDQEKPNAEDDGASPRESDNTGSAEDPTKFLNPPKHAGTIPVERLEIEYRYSEAPITLIHRLGEPFASDIQSSKQWKWERALGGSTTDCLTVLSPKNQNQDISINILVGFEEGTQLLKNLQLKSR</sequence>
<proteinExistence type="predicted"/>